<dbReference type="SUPFAM" id="SSF55821">
    <property type="entry name" value="YrdC/RibB"/>
    <property type="match status" value="1"/>
</dbReference>
<evidence type="ECO:0000256" key="1">
    <source>
        <dbReference type="ARBA" id="ARBA00002284"/>
    </source>
</evidence>
<comment type="caution">
    <text evidence="6">The sequence shown here is derived from an EMBL/GenBank/DDBJ whole genome shotgun (WGS) entry which is preliminary data.</text>
</comment>
<keyword evidence="7" id="KW-1185">Reference proteome</keyword>
<protein>
    <recommendedName>
        <fullName evidence="3">3,4-dihydroxy-2-butanone-4-phosphate synthase</fullName>
        <ecNumber evidence="3">4.1.99.12</ecNumber>
    </recommendedName>
</protein>
<feature type="non-terminal residue" evidence="6">
    <location>
        <position position="83"/>
    </location>
</feature>
<dbReference type="EMBL" id="JAHZIK010001584">
    <property type="protein sequence ID" value="MBW7459321.1"/>
    <property type="molecule type" value="Genomic_DNA"/>
</dbReference>
<reference evidence="6 7" key="1">
    <citation type="submission" date="2021-07" db="EMBL/GenBank/DDBJ databases">
        <title>Paenibacillus radiodurans sp. nov., isolated from the southeastern edge of Tengger Desert.</title>
        <authorList>
            <person name="Zhang G."/>
        </authorList>
    </citation>
    <scope>NUCLEOTIDE SEQUENCE [LARGE SCALE GENOMIC DNA]</scope>
    <source>
        <strain evidence="6 7">CCM 7311</strain>
    </source>
</reference>
<dbReference type="PANTHER" id="PTHR21327">
    <property type="entry name" value="GTP CYCLOHYDROLASE II-RELATED"/>
    <property type="match status" value="1"/>
</dbReference>
<evidence type="ECO:0000313" key="7">
    <source>
        <dbReference type="Proteomes" id="UP001519887"/>
    </source>
</evidence>
<evidence type="ECO:0000256" key="5">
    <source>
        <dbReference type="ARBA" id="ARBA00022723"/>
    </source>
</evidence>
<evidence type="ECO:0000313" key="6">
    <source>
        <dbReference type="EMBL" id="MBW7459321.1"/>
    </source>
</evidence>
<evidence type="ECO:0000256" key="2">
    <source>
        <dbReference type="ARBA" id="ARBA00004904"/>
    </source>
</evidence>
<keyword evidence="4" id="KW-0686">Riboflavin biosynthesis</keyword>
<comment type="function">
    <text evidence="1">Catalyzes the conversion of D-ribulose 5-phosphate to formate and 3,4-dihydroxy-2-butanone 4-phosphate.</text>
</comment>
<proteinExistence type="predicted"/>
<dbReference type="EC" id="4.1.99.12" evidence="3"/>
<gene>
    <name evidence="6" type="ORF">K0U00_35235</name>
</gene>
<evidence type="ECO:0000256" key="3">
    <source>
        <dbReference type="ARBA" id="ARBA00012153"/>
    </source>
</evidence>
<dbReference type="Pfam" id="PF00926">
    <property type="entry name" value="DHBP_synthase"/>
    <property type="match status" value="1"/>
</dbReference>
<dbReference type="Proteomes" id="UP001519887">
    <property type="component" value="Unassembled WGS sequence"/>
</dbReference>
<dbReference type="InterPro" id="IPR000422">
    <property type="entry name" value="DHBP_synthase_RibB"/>
</dbReference>
<sequence length="83" mass="9329">MTEEQQNSYLKEDEVFDSIEAAIYDLILGKAVIVVDDEDRENEGDLIALADKATPEIINFMISEARGLVCVPITQERAEELEL</sequence>
<evidence type="ECO:0000256" key="4">
    <source>
        <dbReference type="ARBA" id="ARBA00022619"/>
    </source>
</evidence>
<accession>A0ABS7CEI1</accession>
<keyword evidence="5" id="KW-0479">Metal-binding</keyword>
<name>A0ABS7CEI1_9BACL</name>
<dbReference type="PANTHER" id="PTHR21327:SF18">
    <property type="entry name" value="3,4-DIHYDROXY-2-BUTANONE 4-PHOSPHATE SYNTHASE"/>
    <property type="match status" value="1"/>
</dbReference>
<dbReference type="InterPro" id="IPR017945">
    <property type="entry name" value="DHBP_synth_RibB-like_a/b_dom"/>
</dbReference>
<comment type="pathway">
    <text evidence="2">Cofactor biosynthesis; riboflavin biosynthesis; 2-hydroxy-3-oxobutyl phosphate from D-ribulose 5-phosphate: step 1/1.</text>
</comment>
<dbReference type="Gene3D" id="3.90.870.10">
    <property type="entry name" value="DHBP synthase"/>
    <property type="match status" value="1"/>
</dbReference>
<organism evidence="6 7">
    <name type="scientific">Paenibacillus sepulcri</name>
    <dbReference type="NCBI Taxonomy" id="359917"/>
    <lineage>
        <taxon>Bacteria</taxon>
        <taxon>Bacillati</taxon>
        <taxon>Bacillota</taxon>
        <taxon>Bacilli</taxon>
        <taxon>Bacillales</taxon>
        <taxon>Paenibacillaceae</taxon>
        <taxon>Paenibacillus</taxon>
    </lineage>
</organism>